<keyword evidence="1" id="KW-0472">Membrane</keyword>
<keyword evidence="3" id="KW-1185">Reference proteome</keyword>
<protein>
    <submittedName>
        <fullName evidence="2">ABC-2 transporter permease</fullName>
    </submittedName>
</protein>
<organism evidence="2 3">
    <name type="scientific">Lederbergia citrisecunda</name>
    <dbReference type="NCBI Taxonomy" id="2833583"/>
    <lineage>
        <taxon>Bacteria</taxon>
        <taxon>Bacillati</taxon>
        <taxon>Bacillota</taxon>
        <taxon>Bacilli</taxon>
        <taxon>Bacillales</taxon>
        <taxon>Bacillaceae</taxon>
        <taxon>Lederbergia</taxon>
    </lineage>
</organism>
<keyword evidence="1" id="KW-1133">Transmembrane helix</keyword>
<accession>A0A942THV3</accession>
<reference evidence="2 3" key="1">
    <citation type="submission" date="2021-05" db="EMBL/GenBank/DDBJ databases">
        <title>Novel Bacillus species.</title>
        <authorList>
            <person name="Liu G."/>
        </authorList>
    </citation>
    <scope>NUCLEOTIDE SEQUENCE [LARGE SCALE GENOMIC DNA]</scope>
    <source>
        <strain evidence="2 3">FJAT-49732</strain>
    </source>
</reference>
<sequence>MVNLIKADLKSIKLLEYMILIPFVFILALLVNPGFTNPYYMWIFYFTLALSSILIDRKRQDQVLPVMMGLPIKRKEYIAAKYLFTIVCFFISTIGMTIIALMLDWKMEFFNFNHLITAFLLLLLFMAIFLPLGLFFKPASFFITFILIFFITIRESSGAPWIQFHPTLLLSIILYYVSYLLSVRIFERRNI</sequence>
<keyword evidence="1" id="KW-0812">Transmembrane</keyword>
<feature type="transmembrane region" description="Helical" evidence="1">
    <location>
        <begin position="39"/>
        <end position="56"/>
    </location>
</feature>
<evidence type="ECO:0000256" key="1">
    <source>
        <dbReference type="SAM" id="Phobius"/>
    </source>
</evidence>
<feature type="transmembrane region" description="Helical" evidence="1">
    <location>
        <begin position="14"/>
        <end position="33"/>
    </location>
</feature>
<dbReference type="AlphaFoldDB" id="A0A942THV3"/>
<dbReference type="Pfam" id="PF13346">
    <property type="entry name" value="ABC2_membrane_5"/>
    <property type="match status" value="1"/>
</dbReference>
<feature type="transmembrane region" description="Helical" evidence="1">
    <location>
        <begin position="168"/>
        <end position="186"/>
    </location>
</feature>
<comment type="caution">
    <text evidence="2">The sequence shown here is derived from an EMBL/GenBank/DDBJ whole genome shotgun (WGS) entry which is preliminary data.</text>
</comment>
<evidence type="ECO:0000313" key="3">
    <source>
        <dbReference type="Proteomes" id="UP000682713"/>
    </source>
</evidence>
<dbReference type="RefSeq" id="WP_213109088.1">
    <property type="nucleotide sequence ID" value="NZ_JAGYPJ010000001.1"/>
</dbReference>
<feature type="transmembrane region" description="Helical" evidence="1">
    <location>
        <begin position="77"/>
        <end position="103"/>
    </location>
</feature>
<dbReference type="EMBL" id="JAGYPJ010000001">
    <property type="protein sequence ID" value="MBS4198315.1"/>
    <property type="molecule type" value="Genomic_DNA"/>
</dbReference>
<gene>
    <name evidence="2" type="ORF">KHA93_01400</name>
</gene>
<feature type="transmembrane region" description="Helical" evidence="1">
    <location>
        <begin position="115"/>
        <end position="134"/>
    </location>
</feature>
<name>A0A942THV3_9BACI</name>
<dbReference type="Proteomes" id="UP000682713">
    <property type="component" value="Unassembled WGS sequence"/>
</dbReference>
<dbReference type="InterPro" id="IPR025699">
    <property type="entry name" value="ABC2_memb-like"/>
</dbReference>
<evidence type="ECO:0000313" key="2">
    <source>
        <dbReference type="EMBL" id="MBS4198315.1"/>
    </source>
</evidence>
<proteinExistence type="predicted"/>
<feature type="transmembrane region" description="Helical" evidence="1">
    <location>
        <begin position="141"/>
        <end position="162"/>
    </location>
</feature>